<organism evidence="2 3">
    <name type="scientific">Nannochloropsis gaditana</name>
    <dbReference type="NCBI Taxonomy" id="72520"/>
    <lineage>
        <taxon>Eukaryota</taxon>
        <taxon>Sar</taxon>
        <taxon>Stramenopiles</taxon>
        <taxon>Ochrophyta</taxon>
        <taxon>Eustigmatophyceae</taxon>
        <taxon>Eustigmatales</taxon>
        <taxon>Monodopsidaceae</taxon>
        <taxon>Nannochloropsis</taxon>
    </lineage>
</organism>
<dbReference type="EMBL" id="AZIL01003612">
    <property type="protein sequence ID" value="EWM19955.1"/>
    <property type="molecule type" value="Genomic_DNA"/>
</dbReference>
<protein>
    <submittedName>
        <fullName evidence="2">Uncharacterized protein</fullName>
    </submittedName>
</protein>
<feature type="compositionally biased region" description="Acidic residues" evidence="1">
    <location>
        <begin position="100"/>
        <end position="116"/>
    </location>
</feature>
<evidence type="ECO:0000256" key="1">
    <source>
        <dbReference type="SAM" id="MobiDB-lite"/>
    </source>
</evidence>
<dbReference type="AlphaFoldDB" id="W7SYM3"/>
<evidence type="ECO:0000313" key="2">
    <source>
        <dbReference type="EMBL" id="EWM19955.1"/>
    </source>
</evidence>
<evidence type="ECO:0000313" key="3">
    <source>
        <dbReference type="Proteomes" id="UP000019335"/>
    </source>
</evidence>
<reference evidence="2 3" key="1">
    <citation type="journal article" date="2014" name="Mol. Plant">
        <title>Chromosome Scale Genome Assembly and Transcriptome Profiling of Nannochloropsis gaditana in Nitrogen Depletion.</title>
        <authorList>
            <person name="Corteggiani Carpinelli E."/>
            <person name="Telatin A."/>
            <person name="Vitulo N."/>
            <person name="Forcato C."/>
            <person name="D'Angelo M."/>
            <person name="Schiavon R."/>
            <person name="Vezzi A."/>
            <person name="Giacometti G.M."/>
            <person name="Morosinotto T."/>
            <person name="Valle G."/>
        </authorList>
    </citation>
    <scope>NUCLEOTIDE SEQUENCE [LARGE SCALE GENOMIC DNA]</scope>
    <source>
        <strain evidence="2 3">B-31</strain>
    </source>
</reference>
<feature type="region of interest" description="Disordered" evidence="1">
    <location>
        <begin position="26"/>
        <end position="116"/>
    </location>
</feature>
<gene>
    <name evidence="2" type="ORF">Naga_102705g1</name>
</gene>
<comment type="caution">
    <text evidence="2">The sequence shown here is derived from an EMBL/GenBank/DDBJ whole genome shotgun (WGS) entry which is preliminary data.</text>
</comment>
<keyword evidence="3" id="KW-1185">Reference proteome</keyword>
<feature type="compositionally biased region" description="Low complexity" evidence="1">
    <location>
        <begin position="77"/>
        <end position="96"/>
    </location>
</feature>
<sequence length="116" mass="11796">MMDVFQCVKSQNKVLYDKLTQGAVASLDSSATSTSSSSSRPPSRDPKKAPPSSASTSAASRSKPTGLGRRPPGARKPSPSSSTSAPSSAPSSLPASQDPGVDENAADVDLEEASEM</sequence>
<dbReference type="Proteomes" id="UP000019335">
    <property type="component" value="Unassembled WGS sequence"/>
</dbReference>
<proteinExistence type="predicted"/>
<name>W7SYM3_9STRA</name>
<feature type="compositionally biased region" description="Low complexity" evidence="1">
    <location>
        <begin position="50"/>
        <end position="64"/>
    </location>
</feature>
<accession>W7SYM3</accession>
<feature type="compositionally biased region" description="Low complexity" evidence="1">
    <location>
        <begin position="26"/>
        <end position="41"/>
    </location>
</feature>